<feature type="transmembrane region" description="Helical" evidence="2">
    <location>
        <begin position="102"/>
        <end position="123"/>
    </location>
</feature>
<keyword evidence="2" id="KW-1133">Transmembrane helix</keyword>
<reference evidence="3 4" key="1">
    <citation type="journal article" date="2013" name="Int. J. Syst. Evol. Microbiol.">
        <title>Marinoscillum luteum sp. nov., isolated from marine sediment.</title>
        <authorList>
            <person name="Cha I.T."/>
            <person name="Park S.J."/>
            <person name="Kim S.J."/>
            <person name="Kim J.G."/>
            <person name="Jung M.Y."/>
            <person name="Shin K.S."/>
            <person name="Kwon K.K."/>
            <person name="Yang S.H."/>
            <person name="Seo Y.S."/>
            <person name="Rhee S.K."/>
        </authorList>
    </citation>
    <scope>NUCLEOTIDE SEQUENCE [LARGE SCALE GENOMIC DNA]</scope>
    <source>
        <strain evidence="3 4">KCTC 23939</strain>
    </source>
</reference>
<name>A0ABW7NCW6_9BACT</name>
<sequence length="183" mass="20853">MSVELDKKQIRKRAKEILKTGIPKQEAYEQLAEEFQNRAATANVIRRLPSALALKKYGIWNHVLLGLLILTASILLLVNPSFGTALWYGLLIIAVARKATRFYYWVTIMSALGVIGIIAAVLMNEATTEGWIRIGFFLALVIPSCILPIWLMNKLTPAPEEEREYYENENGEQRSWMKPVFKE</sequence>
<dbReference type="EMBL" id="JBIPKE010000020">
    <property type="protein sequence ID" value="MFH6985421.1"/>
    <property type="molecule type" value="Genomic_DNA"/>
</dbReference>
<dbReference type="RefSeq" id="WP_395418879.1">
    <property type="nucleotide sequence ID" value="NZ_JBIPKE010000020.1"/>
</dbReference>
<feature type="region of interest" description="Disordered" evidence="1">
    <location>
        <begin position="164"/>
        <end position="183"/>
    </location>
</feature>
<dbReference type="Proteomes" id="UP001610063">
    <property type="component" value="Unassembled WGS sequence"/>
</dbReference>
<keyword evidence="2" id="KW-0472">Membrane</keyword>
<comment type="caution">
    <text evidence="3">The sequence shown here is derived from an EMBL/GenBank/DDBJ whole genome shotgun (WGS) entry which is preliminary data.</text>
</comment>
<evidence type="ECO:0000313" key="4">
    <source>
        <dbReference type="Proteomes" id="UP001610063"/>
    </source>
</evidence>
<evidence type="ECO:0008006" key="5">
    <source>
        <dbReference type="Google" id="ProtNLM"/>
    </source>
</evidence>
<feature type="transmembrane region" description="Helical" evidence="2">
    <location>
        <begin position="63"/>
        <end position="96"/>
    </location>
</feature>
<organism evidence="3 4">
    <name type="scientific">Marinoscillum luteum</name>
    <dbReference type="NCBI Taxonomy" id="861051"/>
    <lineage>
        <taxon>Bacteria</taxon>
        <taxon>Pseudomonadati</taxon>
        <taxon>Bacteroidota</taxon>
        <taxon>Cytophagia</taxon>
        <taxon>Cytophagales</taxon>
        <taxon>Reichenbachiellaceae</taxon>
        <taxon>Marinoscillum</taxon>
    </lineage>
</organism>
<accession>A0ABW7NCW6</accession>
<keyword evidence="4" id="KW-1185">Reference proteome</keyword>
<evidence type="ECO:0000256" key="2">
    <source>
        <dbReference type="SAM" id="Phobius"/>
    </source>
</evidence>
<keyword evidence="2" id="KW-0812">Transmembrane</keyword>
<evidence type="ECO:0000313" key="3">
    <source>
        <dbReference type="EMBL" id="MFH6985421.1"/>
    </source>
</evidence>
<feature type="transmembrane region" description="Helical" evidence="2">
    <location>
        <begin position="130"/>
        <end position="151"/>
    </location>
</feature>
<protein>
    <recommendedName>
        <fullName evidence="5">DUF1700 domain-containing protein</fullName>
    </recommendedName>
</protein>
<evidence type="ECO:0000256" key="1">
    <source>
        <dbReference type="SAM" id="MobiDB-lite"/>
    </source>
</evidence>
<gene>
    <name evidence="3" type="ORF">ACHKAR_18355</name>
</gene>
<proteinExistence type="predicted"/>